<accession>A0A1I7Y1W5</accession>
<evidence type="ECO:0000313" key="3">
    <source>
        <dbReference type="WBParaSite" id="L893_g11603.t1"/>
    </source>
</evidence>
<proteinExistence type="predicted"/>
<evidence type="ECO:0000256" key="1">
    <source>
        <dbReference type="SAM" id="Phobius"/>
    </source>
</evidence>
<name>A0A1I7Y1W5_9BILA</name>
<reference evidence="3" key="1">
    <citation type="submission" date="2016-11" db="UniProtKB">
        <authorList>
            <consortium name="WormBaseParasite"/>
        </authorList>
    </citation>
    <scope>IDENTIFICATION</scope>
</reference>
<dbReference type="WBParaSite" id="L893_g11603.t1">
    <property type="protein sequence ID" value="L893_g11603.t1"/>
    <property type="gene ID" value="L893_g11603"/>
</dbReference>
<protein>
    <submittedName>
        <fullName evidence="3">Secreted protein</fullName>
    </submittedName>
</protein>
<keyword evidence="1" id="KW-0812">Transmembrane</keyword>
<evidence type="ECO:0000313" key="2">
    <source>
        <dbReference type="Proteomes" id="UP000095287"/>
    </source>
</evidence>
<feature type="transmembrane region" description="Helical" evidence="1">
    <location>
        <begin position="12"/>
        <end position="36"/>
    </location>
</feature>
<sequence length="129" mass="14141">MVSPVLLLRQQMPCVSIVFYFHTFRALITFTVSAFARLLGQLTSLDAEVLEMVVAEEVRDLRVAAAASLIAADLEGGGGGHVVVVPHLVLVVVVALEVLRREVRHDVLLVDDAERVADLKKRRNGDQDN</sequence>
<feature type="transmembrane region" description="Helical" evidence="1">
    <location>
        <begin position="78"/>
        <end position="99"/>
    </location>
</feature>
<dbReference type="Proteomes" id="UP000095287">
    <property type="component" value="Unplaced"/>
</dbReference>
<organism evidence="2 3">
    <name type="scientific">Steinernema glaseri</name>
    <dbReference type="NCBI Taxonomy" id="37863"/>
    <lineage>
        <taxon>Eukaryota</taxon>
        <taxon>Metazoa</taxon>
        <taxon>Ecdysozoa</taxon>
        <taxon>Nematoda</taxon>
        <taxon>Chromadorea</taxon>
        <taxon>Rhabditida</taxon>
        <taxon>Tylenchina</taxon>
        <taxon>Panagrolaimomorpha</taxon>
        <taxon>Strongyloidoidea</taxon>
        <taxon>Steinernematidae</taxon>
        <taxon>Steinernema</taxon>
    </lineage>
</organism>
<keyword evidence="1" id="KW-0472">Membrane</keyword>
<keyword evidence="2" id="KW-1185">Reference proteome</keyword>
<keyword evidence="1" id="KW-1133">Transmembrane helix</keyword>
<dbReference type="AlphaFoldDB" id="A0A1I7Y1W5"/>